<accession>A0A518B6B8</accession>
<evidence type="ECO:0000313" key="1">
    <source>
        <dbReference type="EMBL" id="QDU62521.1"/>
    </source>
</evidence>
<proteinExistence type="predicted"/>
<sequence>MDYQIGPHTKKCFVSGKEISPGDSYYTAVIETVTGLERRDYRVEHWTGPPEEALGFWRSRLPEDKDAGKPKPVTVEAMLALFEQFAEETEDPKRRQLHYVLALLLMRRKALKLHDVQQDGEHEVLIFRRPRSKENLPVMDPGLKETEVDRLEEELAELLGTAPSPSE</sequence>
<name>A0A518B6B8_9BACT</name>
<evidence type="ECO:0000313" key="2">
    <source>
        <dbReference type="Proteomes" id="UP000317093"/>
    </source>
</evidence>
<dbReference type="RefSeq" id="WP_145259347.1">
    <property type="nucleotide sequence ID" value="NZ_CP036279.1"/>
</dbReference>
<gene>
    <name evidence="1" type="ORF">Pan216_33880</name>
</gene>
<dbReference type="Proteomes" id="UP000317093">
    <property type="component" value="Chromosome"/>
</dbReference>
<dbReference type="AlphaFoldDB" id="A0A518B6B8"/>
<organism evidence="1 2">
    <name type="scientific">Kolteria novifilia</name>
    <dbReference type="NCBI Taxonomy" id="2527975"/>
    <lineage>
        <taxon>Bacteria</taxon>
        <taxon>Pseudomonadati</taxon>
        <taxon>Planctomycetota</taxon>
        <taxon>Planctomycetia</taxon>
        <taxon>Kolteriales</taxon>
        <taxon>Kolteriaceae</taxon>
        <taxon>Kolteria</taxon>
    </lineage>
</organism>
<dbReference type="OrthoDB" id="272345at2"/>
<dbReference type="KEGG" id="knv:Pan216_33880"/>
<protein>
    <submittedName>
        <fullName evidence="1">Uncharacterized protein</fullName>
    </submittedName>
</protein>
<dbReference type="EMBL" id="CP036279">
    <property type="protein sequence ID" value="QDU62521.1"/>
    <property type="molecule type" value="Genomic_DNA"/>
</dbReference>
<reference evidence="1 2" key="1">
    <citation type="submission" date="2019-02" db="EMBL/GenBank/DDBJ databases">
        <title>Deep-cultivation of Planctomycetes and their phenomic and genomic characterization uncovers novel biology.</title>
        <authorList>
            <person name="Wiegand S."/>
            <person name="Jogler M."/>
            <person name="Boedeker C."/>
            <person name="Pinto D."/>
            <person name="Vollmers J."/>
            <person name="Rivas-Marin E."/>
            <person name="Kohn T."/>
            <person name="Peeters S.H."/>
            <person name="Heuer A."/>
            <person name="Rast P."/>
            <person name="Oberbeckmann S."/>
            <person name="Bunk B."/>
            <person name="Jeske O."/>
            <person name="Meyerdierks A."/>
            <person name="Storesund J.E."/>
            <person name="Kallscheuer N."/>
            <person name="Luecker S."/>
            <person name="Lage O.M."/>
            <person name="Pohl T."/>
            <person name="Merkel B.J."/>
            <person name="Hornburger P."/>
            <person name="Mueller R.-W."/>
            <person name="Bruemmer F."/>
            <person name="Labrenz M."/>
            <person name="Spormann A.M."/>
            <person name="Op den Camp H."/>
            <person name="Overmann J."/>
            <person name="Amann R."/>
            <person name="Jetten M.S.M."/>
            <person name="Mascher T."/>
            <person name="Medema M.H."/>
            <person name="Devos D.P."/>
            <person name="Kaster A.-K."/>
            <person name="Ovreas L."/>
            <person name="Rohde M."/>
            <person name="Galperin M.Y."/>
            <person name="Jogler C."/>
        </authorList>
    </citation>
    <scope>NUCLEOTIDE SEQUENCE [LARGE SCALE GENOMIC DNA]</scope>
    <source>
        <strain evidence="1 2">Pan216</strain>
    </source>
</reference>
<keyword evidence="2" id="KW-1185">Reference proteome</keyword>